<evidence type="ECO:0008006" key="3">
    <source>
        <dbReference type="Google" id="ProtNLM"/>
    </source>
</evidence>
<feature type="region of interest" description="Disordered" evidence="1">
    <location>
        <begin position="189"/>
        <end position="222"/>
    </location>
</feature>
<feature type="region of interest" description="Disordered" evidence="1">
    <location>
        <begin position="255"/>
        <end position="274"/>
    </location>
</feature>
<reference evidence="2" key="1">
    <citation type="journal article" date="2020" name="Nature">
        <title>Giant virus diversity and host interactions through global metagenomics.</title>
        <authorList>
            <person name="Schulz F."/>
            <person name="Roux S."/>
            <person name="Paez-Espino D."/>
            <person name="Jungbluth S."/>
            <person name="Walsh D.A."/>
            <person name="Denef V.J."/>
            <person name="McMahon K.D."/>
            <person name="Konstantinidis K.T."/>
            <person name="Eloe-Fadrosh E.A."/>
            <person name="Kyrpides N.C."/>
            <person name="Woyke T."/>
        </authorList>
    </citation>
    <scope>NUCLEOTIDE SEQUENCE</scope>
    <source>
        <strain evidence="2">GVMAG-M-3300009182-67</strain>
    </source>
</reference>
<feature type="compositionally biased region" description="Basic residues" evidence="1">
    <location>
        <begin position="344"/>
        <end position="356"/>
    </location>
</feature>
<evidence type="ECO:0000313" key="2">
    <source>
        <dbReference type="EMBL" id="QHS85151.1"/>
    </source>
</evidence>
<dbReference type="AlphaFoldDB" id="A0A6C0B062"/>
<dbReference type="EMBL" id="MN739041">
    <property type="protein sequence ID" value="QHS85151.1"/>
    <property type="molecule type" value="Genomic_DNA"/>
</dbReference>
<feature type="compositionally biased region" description="Basic residues" evidence="1">
    <location>
        <begin position="210"/>
        <end position="222"/>
    </location>
</feature>
<feature type="region of interest" description="Disordered" evidence="1">
    <location>
        <begin position="291"/>
        <end position="334"/>
    </location>
</feature>
<proteinExistence type="predicted"/>
<feature type="compositionally biased region" description="Basic residues" evidence="1">
    <location>
        <begin position="300"/>
        <end position="328"/>
    </location>
</feature>
<feature type="compositionally biased region" description="Polar residues" evidence="1">
    <location>
        <begin position="198"/>
        <end position="207"/>
    </location>
</feature>
<name>A0A6C0B062_9ZZZZ</name>
<organism evidence="2">
    <name type="scientific">viral metagenome</name>
    <dbReference type="NCBI Taxonomy" id="1070528"/>
    <lineage>
        <taxon>unclassified sequences</taxon>
        <taxon>metagenomes</taxon>
        <taxon>organismal metagenomes</taxon>
    </lineage>
</organism>
<dbReference type="CDD" id="cd02947">
    <property type="entry name" value="TRX_family"/>
    <property type="match status" value="1"/>
</dbReference>
<feature type="region of interest" description="Disordered" evidence="1">
    <location>
        <begin position="344"/>
        <end position="363"/>
    </location>
</feature>
<accession>A0A6C0B062</accession>
<sequence length="376" mass="41898">MNNAIYFGSPGCGACQEQEELLRKSNIKNIKYVNIDRFPDRFRFIRATPTWAFPQGNESYKLHEGIINPELLSFGRRRNMRRTRFGETPKLLPNINDLAVYGKNFPNGKGFEIPDSYYKKVESVWGTGNDTLNAGIGGTRSLGPDNIGEMYSNGYFNNIRMAQPADQLGTALYLNRSCNITRNEGTTLKSPGMIYDSPNPQIVDTTTGFGRRRKGGGRKANLKGKKRGTRFGGLYGQMGPAYEIGNQYLINKDTGNQLYSGGRQNKTPRPDSVQNKYIYVGQVTPYKPIGNISSFPSFGKKSKKKQLSKKQLSKKQVSKKQLSKKQVSKKVLSGKKAVNIKISIKRKSGSGKRTSKNHIGEGTTLKIKGGKIKVKN</sequence>
<protein>
    <recommendedName>
        <fullName evidence="3">Glutaredoxin domain-containing protein</fullName>
    </recommendedName>
</protein>
<evidence type="ECO:0000256" key="1">
    <source>
        <dbReference type="SAM" id="MobiDB-lite"/>
    </source>
</evidence>